<reference evidence="3 4" key="1">
    <citation type="journal article" date="2023" name="Commun. Biol.">
        <title>Reorganization of the ancestral sex-determining regions during the evolution of trioecy in Pleodorina starrii.</title>
        <authorList>
            <person name="Takahashi K."/>
            <person name="Suzuki S."/>
            <person name="Kawai-Toyooka H."/>
            <person name="Yamamoto K."/>
            <person name="Hamaji T."/>
            <person name="Ootsuki R."/>
            <person name="Yamaguchi H."/>
            <person name="Kawachi M."/>
            <person name="Higashiyama T."/>
            <person name="Nozaki H."/>
        </authorList>
    </citation>
    <scope>NUCLEOTIDE SEQUENCE [LARGE SCALE GENOMIC DNA]</scope>
    <source>
        <strain evidence="3 4">NIES-4479</strain>
    </source>
</reference>
<dbReference type="PROSITE" id="PS51286">
    <property type="entry name" value="RAP"/>
    <property type="match status" value="1"/>
</dbReference>
<feature type="compositionally biased region" description="Low complexity" evidence="1">
    <location>
        <begin position="1318"/>
        <end position="1337"/>
    </location>
</feature>
<name>A0A9W6C0Q7_9CHLO</name>
<dbReference type="InterPro" id="IPR051425">
    <property type="entry name" value="Formin_Homology"/>
</dbReference>
<feature type="compositionally biased region" description="Low complexity" evidence="1">
    <location>
        <begin position="1611"/>
        <end position="1638"/>
    </location>
</feature>
<feature type="domain" description="RAP" evidence="2">
    <location>
        <begin position="2010"/>
        <end position="2070"/>
    </location>
</feature>
<feature type="compositionally biased region" description="Low complexity" evidence="1">
    <location>
        <begin position="1572"/>
        <end position="1600"/>
    </location>
</feature>
<feature type="compositionally biased region" description="Low complexity" evidence="1">
    <location>
        <begin position="667"/>
        <end position="677"/>
    </location>
</feature>
<protein>
    <recommendedName>
        <fullName evidence="2">RAP domain-containing protein</fullName>
    </recommendedName>
</protein>
<proteinExistence type="predicted"/>
<dbReference type="PANTHER" id="PTHR45725:SF18">
    <property type="entry name" value="ORC1-LIKE AAA ATPASE DOMAIN-CONTAINING PROTEIN"/>
    <property type="match status" value="1"/>
</dbReference>
<feature type="region of interest" description="Disordered" evidence="1">
    <location>
        <begin position="1572"/>
        <end position="1702"/>
    </location>
</feature>
<dbReference type="Proteomes" id="UP001165080">
    <property type="component" value="Unassembled WGS sequence"/>
</dbReference>
<dbReference type="EMBL" id="BRXU01000045">
    <property type="protein sequence ID" value="GLC61372.1"/>
    <property type="molecule type" value="Genomic_DNA"/>
</dbReference>
<feature type="compositionally biased region" description="Acidic residues" evidence="1">
    <location>
        <begin position="1338"/>
        <end position="1348"/>
    </location>
</feature>
<feature type="compositionally biased region" description="Low complexity" evidence="1">
    <location>
        <begin position="78"/>
        <end position="87"/>
    </location>
</feature>
<gene>
    <name evidence="3" type="primary">PLEST009031</name>
    <name evidence="3" type="ORF">PLESTB_001749000</name>
</gene>
<feature type="region of interest" description="Disordered" evidence="1">
    <location>
        <begin position="1378"/>
        <end position="1409"/>
    </location>
</feature>
<comment type="caution">
    <text evidence="3">The sequence shown here is derived from an EMBL/GenBank/DDBJ whole genome shotgun (WGS) entry which is preliminary data.</text>
</comment>
<accession>A0A9W6C0Q7</accession>
<evidence type="ECO:0000259" key="2">
    <source>
        <dbReference type="PROSITE" id="PS51286"/>
    </source>
</evidence>
<sequence>MERPCPIRRVGCLSRISLGHAIAALRPRRGCWRNSLPQPASQRRLECHSVGDEGSFDTGLTRSQEARRQRRVRRRASSSESLVWSPSEPATSRSEWLRGAKEQRTEVLLAALLSPEAVPLARLPVLLTLVEGRPDLRECVLGAAAGGLPAVAAAVARSDMLQRLLPGGALLELLMGLVEERAADLAPGELLVVARMIAAWCPPASCEALAPAAAAVAAALADRSLASEPVIGSGGRDRSSSSGGDAAASAAATDGDVAVLAEALAALRRWLQWRASADGSGGGGGFSGLLPGLPGVEGVDQALAGGVVEEGAGEALEGARAAVMALLRRVGSSSSSDGATAEAASAEPSAMFAVLSAAVQYGVTVPQGLAKTAARMAAAAPPTPPASSSSPALYGDDGRAAQLAAQLVALACGGASGGGSISLTAAEVRDLVVPQLYGTQPASFLTALLAALREGPRMGSVAAPSAAAAAMEGSAGGATAGLLEALGSAAGRLGPVALALAMECTADVAAAAASLAAPGSVGEVGAVAAWQMLAAAAALADQRQSSPPPSSGAEAACTPDELCRLAAAAARLQRSGIVGSDGDGSETALAHAAQVLTAVQAAPLQEISVDAAAALVAAAWRAAGGGEVPGSLGFGGLPGPLLDSLLDRIAVAATPKTAAPARRRSDQQQQPAADAVAAEPSSLSYDQALGVLAAVVAASEAAADAAPSTSDGGGATAAGTVPPDRAAALRAAALVACRAVTPTVGQLDAAGAVRLLHFVARMEHAGVRPNFPQLLWALHERLRALATADSLAPADVLAVLRSCTALRWRPSVLLRDLLLPLLRWMQLSGEAPEPSFSSSSSSSPMAAAAVAAGAAAAAADRAAAGGVGDGRGSGSGSAERAWSARELKDCLALLAKLRFSGPFASAVVKMGLGRLLRDSAAAAGGGGGREAAAEAQLSASELSMLLWVCVSTRYRGAAVLRPLLQQLLQVPPARVPVKAAAQAVWAAARLGVVGERLVRWALASCQGGDKLATAAPQSLACLCWGLAKLGVRPPRAFVMAAAAASRSQLRAFKAAELATLLFVLAGWEGRLRGGGGAADDDGAASVVRHVVATRAEYDGPALCTAVWALQRLTAPPPPDDPAAVTADAGGAEPGGDAAVVAALDAAALRSFEDQLLAVDLPADPRVGFPDHHLLRYFSACAAADYRPERLLRRYASRLLPRLRSVRGVSPADAPAAADRLSRMLWSSSRVLAMFELRNPDLLASLELCAERCQSQLRPGHLAGLLNAMATLGHYPARWAERGLLRRVGLALRSATLTEAGLILEALAAWKPHMSAPGASAAAAKAQEQEAGNGSAAAGEEEEEKEAGEEERQGTHRLRGPTAQRVDVLRRVVLARLTQLCAPPPPPPKQQQQPTLPASAAGGSSAAGPSPAAAAAAEAAAVPVQSAAAAAVPAAQQSAADAASGSGGGAAGAAAASISLDDAMRLLTALAKLRWQCGGQVEAALVRAASRLPLDRRRRLRVPELTTLMWALASLRQDSPELQEDLQAALLGLPPQPSLAAEMSLLESGRVAAVRVAEGNVRPAAAAAATAATASASPPATAAADAAQEQAPAEPPQAGGASRRHEPPPPSGSGSPEGASVATAAAASDTGSSSSSSTERPSEDADDGSGSGTRSVDGGGSGSGDEAAAARRDVQLLSRPAKPASAVDSADEAATAGGTGGGAAAAGHFDPAAAMAAAAAAVTERYEQQLVGPLGRSQLVSEPWAPADVFKVLWACAKMNRHPGPLILAAAERSWLQHTAAGGGDAAATAPPPPPLPLHTITGLLWSLSVFRHHNGSFAQRLAEQLGAWLAEADGDVQGTRPRPPTAAAVLETTGGGGGAGRDGAPAAENDEPSRGPELQHLPQQQERQQQQQQEQQRRQAAFARQAVQVAACLLAAQADRADSPLNTALPPEVRARLVAAWRARLAQRLATPPNRHQADVVSVLRKMGFTAAANVATPDGCALVDVAVALRQTAPSGATAAAAAAAPRLLALELVGPHNTAANSPRILGEAVLKYRLLQARGYLVVPIPCFEWDQINHNDTWTKMVYLQTKIDRRTAGAAAAAAAAGAGARAAGAAPPATAAGGGNGSNGVVAAASSAAPQRAEVVSAGVGGG</sequence>
<organism evidence="3 4">
    <name type="scientific">Pleodorina starrii</name>
    <dbReference type="NCBI Taxonomy" id="330485"/>
    <lineage>
        <taxon>Eukaryota</taxon>
        <taxon>Viridiplantae</taxon>
        <taxon>Chlorophyta</taxon>
        <taxon>core chlorophytes</taxon>
        <taxon>Chlorophyceae</taxon>
        <taxon>CS clade</taxon>
        <taxon>Chlamydomonadales</taxon>
        <taxon>Volvocaceae</taxon>
        <taxon>Pleodorina</taxon>
    </lineage>
</organism>
<evidence type="ECO:0000313" key="3">
    <source>
        <dbReference type="EMBL" id="GLC61372.1"/>
    </source>
</evidence>
<feature type="region of interest" description="Disordered" evidence="1">
    <location>
        <begin position="656"/>
        <end position="677"/>
    </location>
</feature>
<feature type="region of interest" description="Disordered" evidence="1">
    <location>
        <begin position="1834"/>
        <end position="1899"/>
    </location>
</feature>
<evidence type="ECO:0000313" key="4">
    <source>
        <dbReference type="Proteomes" id="UP001165080"/>
    </source>
</evidence>
<feature type="region of interest" description="Disordered" evidence="1">
    <location>
        <begin position="54"/>
        <end position="87"/>
    </location>
</feature>
<dbReference type="SMART" id="SM00952">
    <property type="entry name" value="RAP"/>
    <property type="match status" value="1"/>
</dbReference>
<feature type="region of interest" description="Disordered" evidence="1">
    <location>
        <begin position="1318"/>
        <end position="1362"/>
    </location>
</feature>
<keyword evidence="4" id="KW-1185">Reference proteome</keyword>
<evidence type="ECO:0000256" key="1">
    <source>
        <dbReference type="SAM" id="MobiDB-lite"/>
    </source>
</evidence>
<dbReference type="PANTHER" id="PTHR45725">
    <property type="entry name" value="FORMIN HOMOLOGY 2 FAMILY MEMBER"/>
    <property type="match status" value="1"/>
</dbReference>
<dbReference type="Pfam" id="PF08373">
    <property type="entry name" value="RAP"/>
    <property type="match status" value="1"/>
</dbReference>
<feature type="compositionally biased region" description="Low complexity" evidence="1">
    <location>
        <begin position="1389"/>
        <end position="1409"/>
    </location>
</feature>
<feature type="compositionally biased region" description="Low complexity" evidence="1">
    <location>
        <begin position="1883"/>
        <end position="1899"/>
    </location>
</feature>
<dbReference type="InterPro" id="IPR013584">
    <property type="entry name" value="RAP"/>
</dbReference>